<organism evidence="1">
    <name type="scientific">Rhizophora mucronata</name>
    <name type="common">Asiatic mangrove</name>
    <dbReference type="NCBI Taxonomy" id="61149"/>
    <lineage>
        <taxon>Eukaryota</taxon>
        <taxon>Viridiplantae</taxon>
        <taxon>Streptophyta</taxon>
        <taxon>Embryophyta</taxon>
        <taxon>Tracheophyta</taxon>
        <taxon>Spermatophyta</taxon>
        <taxon>Magnoliopsida</taxon>
        <taxon>eudicotyledons</taxon>
        <taxon>Gunneridae</taxon>
        <taxon>Pentapetalae</taxon>
        <taxon>rosids</taxon>
        <taxon>fabids</taxon>
        <taxon>Malpighiales</taxon>
        <taxon>Rhizophoraceae</taxon>
        <taxon>Rhizophora</taxon>
    </lineage>
</organism>
<evidence type="ECO:0000313" key="1">
    <source>
        <dbReference type="EMBL" id="MBX54865.1"/>
    </source>
</evidence>
<dbReference type="EMBL" id="GGEC01074381">
    <property type="protein sequence ID" value="MBX54865.1"/>
    <property type="molecule type" value="Transcribed_RNA"/>
</dbReference>
<protein>
    <submittedName>
        <fullName evidence="1">Uncharacterized protein</fullName>
    </submittedName>
</protein>
<accession>A0A2P2PJI0</accession>
<dbReference type="AlphaFoldDB" id="A0A2P2PJI0"/>
<sequence length="43" mass="4880">MPSPTPCIHLSLNFPSCLILFDSNFGMFILSTEWLLSDVYILC</sequence>
<name>A0A2P2PJI0_RHIMU</name>
<proteinExistence type="predicted"/>
<reference evidence="1" key="1">
    <citation type="submission" date="2018-02" db="EMBL/GenBank/DDBJ databases">
        <title>Rhizophora mucronata_Transcriptome.</title>
        <authorList>
            <person name="Meera S.P."/>
            <person name="Sreeshan A."/>
            <person name="Augustine A."/>
        </authorList>
    </citation>
    <scope>NUCLEOTIDE SEQUENCE</scope>
    <source>
        <tissue evidence="1">Leaf</tissue>
    </source>
</reference>